<dbReference type="AlphaFoldDB" id="K6XYN9"/>
<sequence length="140" mass="15705">MNATESNSSNLKQRAKSATQKLFIWTFGWVLSLALVAFGPKFLWDFATTFTLVAIVINLFCGFKMIMANKYHLMCMDEMQRKIQLEAMAISLGISMVFGAIYGLLEAVRLISHSPNPSNILFVMGISYGIAVGLGYRRYM</sequence>
<dbReference type="EMBL" id="BAEN01000076">
    <property type="protein sequence ID" value="GAC16756.1"/>
    <property type="molecule type" value="Genomic_DNA"/>
</dbReference>
<feature type="transmembrane region" description="Helical" evidence="1">
    <location>
        <begin position="22"/>
        <end position="40"/>
    </location>
</feature>
<gene>
    <name evidence="2" type="ORF">GLIP_4145</name>
</gene>
<feature type="transmembrane region" description="Helical" evidence="1">
    <location>
        <begin position="46"/>
        <end position="66"/>
    </location>
</feature>
<evidence type="ECO:0000313" key="3">
    <source>
        <dbReference type="Proteomes" id="UP000006334"/>
    </source>
</evidence>
<keyword evidence="1" id="KW-0472">Membrane</keyword>
<feature type="transmembrane region" description="Helical" evidence="1">
    <location>
        <begin position="87"/>
        <end position="105"/>
    </location>
</feature>
<dbReference type="Proteomes" id="UP000006334">
    <property type="component" value="Unassembled WGS sequence"/>
</dbReference>
<dbReference type="RefSeq" id="WP_008846558.1">
    <property type="nucleotide sequence ID" value="NZ_BAEN01000076.1"/>
</dbReference>
<dbReference type="eggNOG" id="ENOG5032RR8">
    <property type="taxonomic scope" value="Bacteria"/>
</dbReference>
<accession>K6XYN9</accession>
<reference evidence="2 3" key="1">
    <citation type="journal article" date="2017" name="Antonie Van Leeuwenhoek">
        <title>Rhizobium rhizosphaerae sp. nov., a novel species isolated from rice rhizosphere.</title>
        <authorList>
            <person name="Zhao J.J."/>
            <person name="Zhang J."/>
            <person name="Zhang R.J."/>
            <person name="Zhang C.W."/>
            <person name="Yin H.Q."/>
            <person name="Zhang X.X."/>
        </authorList>
    </citation>
    <scope>NUCLEOTIDE SEQUENCE [LARGE SCALE GENOMIC DNA]</scope>
    <source>
        <strain evidence="2 3">E3</strain>
    </source>
</reference>
<protein>
    <submittedName>
        <fullName evidence="2">Uncharacterized protein</fullName>
    </submittedName>
</protein>
<dbReference type="STRING" id="1127673.GLIP_4145"/>
<comment type="caution">
    <text evidence="2">The sequence shown here is derived from an EMBL/GenBank/DDBJ whole genome shotgun (WGS) entry which is preliminary data.</text>
</comment>
<evidence type="ECO:0000313" key="2">
    <source>
        <dbReference type="EMBL" id="GAC16756.1"/>
    </source>
</evidence>
<name>K6XYN9_9ALTE</name>
<dbReference type="OrthoDB" id="1551090at2"/>
<organism evidence="2 3">
    <name type="scientific">Aliiglaciecola lipolytica E3</name>
    <dbReference type="NCBI Taxonomy" id="1127673"/>
    <lineage>
        <taxon>Bacteria</taxon>
        <taxon>Pseudomonadati</taxon>
        <taxon>Pseudomonadota</taxon>
        <taxon>Gammaproteobacteria</taxon>
        <taxon>Alteromonadales</taxon>
        <taxon>Alteromonadaceae</taxon>
        <taxon>Aliiglaciecola</taxon>
    </lineage>
</organism>
<feature type="transmembrane region" description="Helical" evidence="1">
    <location>
        <begin position="117"/>
        <end position="136"/>
    </location>
</feature>
<proteinExistence type="predicted"/>
<keyword evidence="3" id="KW-1185">Reference proteome</keyword>
<keyword evidence="1" id="KW-1133">Transmembrane helix</keyword>
<evidence type="ECO:0000256" key="1">
    <source>
        <dbReference type="SAM" id="Phobius"/>
    </source>
</evidence>
<keyword evidence="1" id="KW-0812">Transmembrane</keyword>